<name>A0ABP9YJ82_9FUNG</name>
<evidence type="ECO:0008006" key="6">
    <source>
        <dbReference type="Google" id="ProtNLM"/>
    </source>
</evidence>
<proteinExistence type="predicted"/>
<feature type="region of interest" description="Disordered" evidence="1">
    <location>
        <begin position="69"/>
        <end position="127"/>
    </location>
</feature>
<feature type="chain" id="PRO_5046302537" description="Mid2 domain-containing protein" evidence="3">
    <location>
        <begin position="25"/>
        <end position="482"/>
    </location>
</feature>
<organism evidence="4 5">
    <name type="scientific">Mucor flavus</name>
    <dbReference type="NCBI Taxonomy" id="439312"/>
    <lineage>
        <taxon>Eukaryota</taxon>
        <taxon>Fungi</taxon>
        <taxon>Fungi incertae sedis</taxon>
        <taxon>Mucoromycota</taxon>
        <taxon>Mucoromycotina</taxon>
        <taxon>Mucoromycetes</taxon>
        <taxon>Mucorales</taxon>
        <taxon>Mucorineae</taxon>
        <taxon>Mucoraceae</taxon>
        <taxon>Mucor</taxon>
    </lineage>
</organism>
<evidence type="ECO:0000313" key="5">
    <source>
        <dbReference type="Proteomes" id="UP001473302"/>
    </source>
</evidence>
<keyword evidence="2" id="KW-0472">Membrane</keyword>
<evidence type="ECO:0000256" key="1">
    <source>
        <dbReference type="SAM" id="MobiDB-lite"/>
    </source>
</evidence>
<feature type="region of interest" description="Disordered" evidence="1">
    <location>
        <begin position="385"/>
        <end position="425"/>
    </location>
</feature>
<feature type="compositionally biased region" description="Pro residues" evidence="1">
    <location>
        <begin position="413"/>
        <end position="425"/>
    </location>
</feature>
<feature type="transmembrane region" description="Helical" evidence="2">
    <location>
        <begin position="192"/>
        <end position="215"/>
    </location>
</feature>
<keyword evidence="5" id="KW-1185">Reference proteome</keyword>
<feature type="compositionally biased region" description="Polar residues" evidence="1">
    <location>
        <begin position="389"/>
        <end position="411"/>
    </location>
</feature>
<evidence type="ECO:0000313" key="4">
    <source>
        <dbReference type="EMBL" id="GAA5806919.1"/>
    </source>
</evidence>
<dbReference type="Proteomes" id="UP001473302">
    <property type="component" value="Unassembled WGS sequence"/>
</dbReference>
<feature type="compositionally biased region" description="Low complexity" evidence="1">
    <location>
        <begin position="232"/>
        <end position="247"/>
    </location>
</feature>
<keyword evidence="2" id="KW-0812">Transmembrane</keyword>
<sequence>MTTYRLKFLLLIIAYLLFCSSTYCIETPETTVAVTKTTSSVKSTPTNERLANKFVLTEWEKYKNFENKYHRNSDDEDDDGDKYKYNKEKSKKDHDDDDNDDDDNDDDDNRRSGSSNKDDDHSKPSNTVVTTIIVVSTEVPTSIYTGSTNPAKQKGTDDQINDPNSNTPKDQIPSETEIVDELIKGRNAYRQLVLALSIVGGIAGIALLTGTFIFVRMRNRKRKRRDLEMAQSSSSPPSSPSLTFPSPTHQPCSRPSSLNADSSRAMSEDGDMTVLNYDSDPFMDPPTTPTNLKLNQMFMNRSSMLPSAPPTTPTHLEPNSYVSYRQNQTLSMLSQTTSTAFPSAPSAKELNAIPKHENPFEDEYGSNHLDQQPSINRGTIRIRDHHTPIPSQNIPPSQRISLTQSTDSFSSDLPPPAYTPCAPSAPPLYALPTNLRSIEPLQHEEDSSRRHSISSCSVISSIRPLSLRRGSGSLAHISSSFS</sequence>
<feature type="compositionally biased region" description="Polar residues" evidence="1">
    <location>
        <begin position="249"/>
        <end position="265"/>
    </location>
</feature>
<feature type="compositionally biased region" description="Basic and acidic residues" evidence="1">
    <location>
        <begin position="108"/>
        <end position="123"/>
    </location>
</feature>
<feature type="compositionally biased region" description="Acidic residues" evidence="1">
    <location>
        <begin position="95"/>
        <end position="107"/>
    </location>
</feature>
<dbReference type="EMBL" id="BAABUK010000002">
    <property type="protein sequence ID" value="GAA5806919.1"/>
    <property type="molecule type" value="Genomic_DNA"/>
</dbReference>
<feature type="signal peptide" evidence="3">
    <location>
        <begin position="1"/>
        <end position="24"/>
    </location>
</feature>
<feature type="region of interest" description="Disordered" evidence="1">
    <location>
        <begin position="224"/>
        <end position="266"/>
    </location>
</feature>
<reference evidence="4 5" key="1">
    <citation type="submission" date="2024-04" db="EMBL/GenBank/DDBJ databases">
        <title>genome sequences of Mucor flavus KT1a and Helicostylum pulchrum KT1b strains isolated from the surface of a dry-aged beef.</title>
        <authorList>
            <person name="Toyotome T."/>
            <person name="Hosono M."/>
            <person name="Torimaru M."/>
            <person name="Fukuda K."/>
            <person name="Mikami N."/>
        </authorList>
    </citation>
    <scope>NUCLEOTIDE SEQUENCE [LARGE SCALE GENOMIC DNA]</scope>
    <source>
        <strain evidence="4 5">KT1a</strain>
    </source>
</reference>
<keyword evidence="2" id="KW-1133">Transmembrane helix</keyword>
<feature type="compositionally biased region" description="Basic and acidic residues" evidence="1">
    <location>
        <begin position="81"/>
        <end position="94"/>
    </location>
</feature>
<evidence type="ECO:0000256" key="2">
    <source>
        <dbReference type="SAM" id="Phobius"/>
    </source>
</evidence>
<accession>A0ABP9YJ82</accession>
<keyword evidence="3" id="KW-0732">Signal</keyword>
<feature type="region of interest" description="Disordered" evidence="1">
    <location>
        <begin position="142"/>
        <end position="173"/>
    </location>
</feature>
<protein>
    <recommendedName>
        <fullName evidence="6">Mid2 domain-containing protein</fullName>
    </recommendedName>
</protein>
<gene>
    <name evidence="4" type="ORF">MFLAVUS_000268</name>
</gene>
<comment type="caution">
    <text evidence="4">The sequence shown here is derived from an EMBL/GenBank/DDBJ whole genome shotgun (WGS) entry which is preliminary data.</text>
</comment>
<evidence type="ECO:0000256" key="3">
    <source>
        <dbReference type="SAM" id="SignalP"/>
    </source>
</evidence>